<dbReference type="OrthoDB" id="285802at2759"/>
<evidence type="ECO:0000256" key="2">
    <source>
        <dbReference type="SAM" id="MobiDB-lite"/>
    </source>
</evidence>
<feature type="region of interest" description="Disordered" evidence="2">
    <location>
        <begin position="265"/>
        <end position="289"/>
    </location>
</feature>
<dbReference type="InterPro" id="IPR036915">
    <property type="entry name" value="Cyclin-like_sf"/>
</dbReference>
<feature type="compositionally biased region" description="Polar residues" evidence="2">
    <location>
        <begin position="304"/>
        <end position="315"/>
    </location>
</feature>
<dbReference type="CDD" id="cd20529">
    <property type="entry name" value="CYCLIN_CCNJ-like_rpt2"/>
    <property type="match status" value="1"/>
</dbReference>
<reference evidence="4 5" key="1">
    <citation type="submission" date="2020-04" db="EMBL/GenBank/DDBJ databases">
        <authorList>
            <person name="Alioto T."/>
            <person name="Alioto T."/>
            <person name="Gomez Garrido J."/>
        </authorList>
    </citation>
    <scope>NUCLEOTIDE SEQUENCE [LARGE SCALE GENOMIC DNA]</scope>
</reference>
<name>A0A8S1BWI0_9INSE</name>
<evidence type="ECO:0000313" key="4">
    <source>
        <dbReference type="EMBL" id="CAB3361058.1"/>
    </source>
</evidence>
<dbReference type="InterPro" id="IPR039361">
    <property type="entry name" value="Cyclin"/>
</dbReference>
<dbReference type="SUPFAM" id="SSF47954">
    <property type="entry name" value="Cyclin-like"/>
    <property type="match status" value="2"/>
</dbReference>
<dbReference type="PANTHER" id="PTHR10177">
    <property type="entry name" value="CYCLINS"/>
    <property type="match status" value="1"/>
</dbReference>
<dbReference type="Proteomes" id="UP000494165">
    <property type="component" value="Unassembled WGS sequence"/>
</dbReference>
<organism evidence="4 5">
    <name type="scientific">Cloeon dipterum</name>
    <dbReference type="NCBI Taxonomy" id="197152"/>
    <lineage>
        <taxon>Eukaryota</taxon>
        <taxon>Metazoa</taxon>
        <taxon>Ecdysozoa</taxon>
        <taxon>Arthropoda</taxon>
        <taxon>Hexapoda</taxon>
        <taxon>Insecta</taxon>
        <taxon>Pterygota</taxon>
        <taxon>Palaeoptera</taxon>
        <taxon>Ephemeroptera</taxon>
        <taxon>Pisciforma</taxon>
        <taxon>Baetidae</taxon>
        <taxon>Cloeon</taxon>
    </lineage>
</organism>
<keyword evidence="5" id="KW-1185">Reference proteome</keyword>
<evidence type="ECO:0000259" key="3">
    <source>
        <dbReference type="SMART" id="SM00385"/>
    </source>
</evidence>
<proteinExistence type="inferred from homology"/>
<comment type="caution">
    <text evidence="4">The sequence shown here is derived from an EMBL/GenBank/DDBJ whole genome shotgun (WGS) entry which is preliminary data.</text>
</comment>
<dbReference type="EMBL" id="CADEPI010000005">
    <property type="protein sequence ID" value="CAB3361058.1"/>
    <property type="molecule type" value="Genomic_DNA"/>
</dbReference>
<evidence type="ECO:0000256" key="1">
    <source>
        <dbReference type="RuleBase" id="RU000383"/>
    </source>
</evidence>
<gene>
    <name evidence="4" type="ORF">CLODIP_2_CD11445</name>
</gene>
<dbReference type="InterPro" id="IPR006671">
    <property type="entry name" value="Cyclin_N"/>
</dbReference>
<protein>
    <recommendedName>
        <fullName evidence="3">Cyclin-like domain-containing protein</fullName>
    </recommendedName>
</protein>
<feature type="domain" description="Cyclin-like" evidence="3">
    <location>
        <begin position="53"/>
        <end position="144"/>
    </location>
</feature>
<dbReference type="AlphaFoldDB" id="A0A8S1BWI0"/>
<keyword evidence="1" id="KW-0195">Cyclin</keyword>
<evidence type="ECO:0000313" key="5">
    <source>
        <dbReference type="Proteomes" id="UP000494165"/>
    </source>
</evidence>
<accession>A0A8S1BWI0</accession>
<dbReference type="Gene3D" id="1.10.472.10">
    <property type="entry name" value="Cyclin-like"/>
    <property type="match status" value="2"/>
</dbReference>
<dbReference type="Pfam" id="PF00134">
    <property type="entry name" value="Cyclin_N"/>
    <property type="match status" value="1"/>
</dbReference>
<feature type="compositionally biased region" description="Polar residues" evidence="2">
    <location>
        <begin position="268"/>
        <end position="281"/>
    </location>
</feature>
<feature type="region of interest" description="Disordered" evidence="2">
    <location>
        <begin position="304"/>
        <end position="335"/>
    </location>
</feature>
<dbReference type="SMART" id="SM00385">
    <property type="entry name" value="CYCLIN"/>
    <property type="match status" value="1"/>
</dbReference>
<feature type="compositionally biased region" description="Basic and acidic residues" evidence="2">
    <location>
        <begin position="316"/>
        <end position="335"/>
    </location>
</feature>
<dbReference type="InterPro" id="IPR013763">
    <property type="entry name" value="Cyclin-like_dom"/>
</dbReference>
<comment type="similarity">
    <text evidence="1">Belongs to the cyclin family.</text>
</comment>
<sequence>MGSIDNLMMRHCNFEWTEEYELEFFVSLIAQEKQRKGNYMLSPQKEYRNELVLWMKSVCKEFSFNLLTLHLACYILDSFMDEHEIRPFRLRLVATAALSIAAKFEEKTSDVPTFNEMFIIENPHNMEQAISKDVIFQIELRVFRYLDWNLHVPTVAHFVYFFLVTGLTEADFNQRPEFTENELRLALRDHLQEMLDHMLLDLWSLKVSPSWMASVCFIKARHHLGLHPVWPLKFEQLTKLSIINLQPAFKIAQRYDKLLVYQHEESSPNDSGYRSAFSTPDSLPPQEASGPACLTSVRMQFCPMSQEQSPSVTARSSEDSDDCGRRELFDDCEMK</sequence>